<keyword evidence="2" id="KW-0863">Zinc-finger</keyword>
<evidence type="ECO:0000313" key="5">
    <source>
        <dbReference type="EMBL" id="MBB5174187.1"/>
    </source>
</evidence>
<reference evidence="5 6" key="1">
    <citation type="submission" date="2020-08" db="EMBL/GenBank/DDBJ databases">
        <title>Genomic Encyclopedia of Type Strains, Phase IV (KMG-IV): sequencing the most valuable type-strain genomes for metagenomic binning, comparative biology and taxonomic classification.</title>
        <authorList>
            <person name="Goeker M."/>
        </authorList>
    </citation>
    <scope>NUCLEOTIDE SEQUENCE [LARGE SCALE GENOMIC DNA]</scope>
    <source>
        <strain evidence="5 6">DSM 24696</strain>
    </source>
</reference>
<comment type="caution">
    <text evidence="5">The sequence shown here is derived from an EMBL/GenBank/DDBJ whole genome shotgun (WGS) entry which is preliminary data.</text>
</comment>
<keyword evidence="3" id="KW-0862">Zinc</keyword>
<dbReference type="PANTHER" id="PTHR28082">
    <property type="entry name" value="ZINC FINGER PROTEIN"/>
    <property type="match status" value="1"/>
</dbReference>
<keyword evidence="6" id="KW-1185">Reference proteome</keyword>
<proteinExistence type="predicted"/>
<name>A0A840QSD5_9BACI</name>
<evidence type="ECO:0000256" key="1">
    <source>
        <dbReference type="ARBA" id="ARBA00022723"/>
    </source>
</evidence>
<feature type="domain" description="CHY-type" evidence="4">
    <location>
        <begin position="12"/>
        <end position="93"/>
    </location>
</feature>
<dbReference type="InterPro" id="IPR016694">
    <property type="entry name" value="UCP017292"/>
</dbReference>
<dbReference type="Pfam" id="PF05495">
    <property type="entry name" value="zf-CHY"/>
    <property type="match status" value="1"/>
</dbReference>
<sequence length="112" mass="13183">MNVHGIQVQGVKVDKNTRCQHYHTKRDVVAIKMNCCQTYYSCFQCHQEMTDHNIETWSKEQFDEKAILCGVCGTELTITQYMKAKDHCPHCFTAFNAGCRHHYHLYFQMVVF</sequence>
<dbReference type="GO" id="GO:0008270">
    <property type="term" value="F:zinc ion binding"/>
    <property type="evidence" value="ECO:0007669"/>
    <property type="project" value="UniProtKB-KW"/>
</dbReference>
<dbReference type="RefSeq" id="WP_184664615.1">
    <property type="nucleotide sequence ID" value="NZ_JACHHB010000010.1"/>
</dbReference>
<organism evidence="5 6">
    <name type="scientific">Texcoconibacillus texcoconensis</name>
    <dbReference type="NCBI Taxonomy" id="1095777"/>
    <lineage>
        <taxon>Bacteria</taxon>
        <taxon>Bacillati</taxon>
        <taxon>Bacillota</taxon>
        <taxon>Bacilli</taxon>
        <taxon>Bacillales</taxon>
        <taxon>Bacillaceae</taxon>
        <taxon>Texcoconibacillus</taxon>
    </lineage>
</organism>
<dbReference type="Proteomes" id="UP000551878">
    <property type="component" value="Unassembled WGS sequence"/>
</dbReference>
<accession>A0A840QSD5</accession>
<dbReference type="PIRSF" id="PIRSF017292">
    <property type="entry name" value="UCP017292_Znf_CHY"/>
    <property type="match status" value="1"/>
</dbReference>
<evidence type="ECO:0000256" key="2">
    <source>
        <dbReference type="ARBA" id="ARBA00022771"/>
    </source>
</evidence>
<protein>
    <submittedName>
        <fullName evidence="5">Putative CHY-type Zn-finger protein</fullName>
    </submittedName>
</protein>
<evidence type="ECO:0000256" key="3">
    <source>
        <dbReference type="ARBA" id="ARBA00022833"/>
    </source>
</evidence>
<dbReference type="InterPro" id="IPR008913">
    <property type="entry name" value="Znf_CHY"/>
</dbReference>
<evidence type="ECO:0000259" key="4">
    <source>
        <dbReference type="PROSITE" id="PS51266"/>
    </source>
</evidence>
<dbReference type="PANTHER" id="PTHR28082:SF1">
    <property type="entry name" value="HELPER OF TIM PROTEIN 13"/>
    <property type="match status" value="1"/>
</dbReference>
<dbReference type="AlphaFoldDB" id="A0A840QSD5"/>
<dbReference type="InterPro" id="IPR037274">
    <property type="entry name" value="Znf_CHY_sf"/>
</dbReference>
<keyword evidence="1" id="KW-0479">Metal-binding</keyword>
<dbReference type="PROSITE" id="PS51266">
    <property type="entry name" value="ZF_CHY"/>
    <property type="match status" value="1"/>
</dbReference>
<dbReference type="InterPro" id="IPR052604">
    <property type="entry name" value="Mito_Tim_assembly_helper"/>
</dbReference>
<dbReference type="GO" id="GO:0045041">
    <property type="term" value="P:protein import into mitochondrial intermembrane space"/>
    <property type="evidence" value="ECO:0007669"/>
    <property type="project" value="TreeGrafter"/>
</dbReference>
<dbReference type="EMBL" id="JACHHB010000010">
    <property type="protein sequence ID" value="MBB5174187.1"/>
    <property type="molecule type" value="Genomic_DNA"/>
</dbReference>
<dbReference type="SUPFAM" id="SSF161219">
    <property type="entry name" value="CHY zinc finger-like"/>
    <property type="match status" value="1"/>
</dbReference>
<evidence type="ECO:0000313" key="6">
    <source>
        <dbReference type="Proteomes" id="UP000551878"/>
    </source>
</evidence>
<gene>
    <name evidence="5" type="ORF">HNQ41_002381</name>
</gene>